<accession>A0A1C4E8T7</accession>
<dbReference type="EMBL" id="FMBI01000031">
    <property type="protein sequence ID" value="SCC39931.1"/>
    <property type="molecule type" value="Genomic_DNA"/>
</dbReference>
<proteinExistence type="predicted"/>
<reference evidence="1 2" key="1">
    <citation type="submission" date="2016-08" db="EMBL/GenBank/DDBJ databases">
        <authorList>
            <person name="Seilhamer J.J."/>
        </authorList>
    </citation>
    <scope>NUCLEOTIDE SEQUENCE [LARGE SCALE GENOMIC DNA]</scope>
    <source>
        <strain evidence="1 2">IEBC_T61001</strain>
    </source>
</reference>
<evidence type="ECO:0000313" key="1">
    <source>
        <dbReference type="EMBL" id="SCC39931.1"/>
    </source>
</evidence>
<sequence length="24" mass="2497">MKLKQKVLAGGIILATALTPMIDA</sequence>
<organism evidence="1 2">
    <name type="scientific">Bacillus thuringiensis</name>
    <dbReference type="NCBI Taxonomy" id="1428"/>
    <lineage>
        <taxon>Bacteria</taxon>
        <taxon>Bacillati</taxon>
        <taxon>Bacillota</taxon>
        <taxon>Bacilli</taxon>
        <taxon>Bacillales</taxon>
        <taxon>Bacillaceae</taxon>
        <taxon>Bacillus</taxon>
        <taxon>Bacillus cereus group</taxon>
    </lineage>
</organism>
<name>A0A1C4E8T7_BACTU</name>
<dbReference type="AlphaFoldDB" id="A0A1C4E8T7"/>
<evidence type="ECO:0000313" key="2">
    <source>
        <dbReference type="Proteomes" id="UP000195991"/>
    </source>
</evidence>
<gene>
    <name evidence="1" type="ORF">BTT61001_02965</name>
</gene>
<dbReference type="Proteomes" id="UP000195991">
    <property type="component" value="Unassembled WGS sequence"/>
</dbReference>
<protein>
    <submittedName>
        <fullName evidence="1">Uncharacterized protein</fullName>
    </submittedName>
</protein>